<keyword evidence="1" id="KW-0812">Transmembrane</keyword>
<dbReference type="Proteomes" id="UP001500141">
    <property type="component" value="Unassembled WGS sequence"/>
</dbReference>
<evidence type="ECO:0000313" key="3">
    <source>
        <dbReference type="Proteomes" id="UP001500141"/>
    </source>
</evidence>
<organism evidence="2 3">
    <name type="scientific">Flavobacterium hankyongi</name>
    <dbReference type="NCBI Taxonomy" id="1176532"/>
    <lineage>
        <taxon>Bacteria</taxon>
        <taxon>Pseudomonadati</taxon>
        <taxon>Bacteroidota</taxon>
        <taxon>Flavobacteriia</taxon>
        <taxon>Flavobacteriales</taxon>
        <taxon>Flavobacteriaceae</taxon>
        <taxon>Flavobacterium</taxon>
    </lineage>
</organism>
<evidence type="ECO:0000256" key="1">
    <source>
        <dbReference type="SAM" id="Phobius"/>
    </source>
</evidence>
<keyword evidence="1" id="KW-1133">Transmembrane helix</keyword>
<sequence length="2743" mass="306276">MNSNNTTPNNDQNKPQVTTFQFNNKAVGQIKESVNLFTGTANIPVNIATFQGRKGLDVDVNIMYTSNIKNSVENWNLTNPTGILGLGWDMSFDKIVVNKNGSGTTSSDDYFLMENGSSNPLIQDGMLPGNPASLLFQLRNFEFWDIQYDPYNEKWTIIKEDGTVFIYGDKNSGRNTVQYGVQWGNWMGTSNVTSGQENYVAAWNLSEVRNTWDQSVLYTYDNVNIPVGNSNGLVYTQASYLKQIEDSFQRTISFFYGEKFGTNNPSPQNIIEYQAMHTNQPAPNAYQDGYETRFLDYIEVKNKLNILQFTIVFEYDFINLGSNSQTTVYPLMWKRVLKSFWQVQPKGNTLPGMEFDYYDKIQDTNAGALKSILYPQGARAIYTYKDEPLNSSRNVKVTSPMTNAIPRVWFGTDYTVITWYDKVNKKLVAKVHSWSGNWSTYELNSDVPTTPYFTNIDFDIDTLGVIAKSDYIALYFTEKTRKQVQLFLYRRNPEKFGTFNLTNGVQNFPLKSDTSKVGIDSGKDFVIVSSKEITTNPVTVFQWNWKQKTWNNSVNPVQGGISILTPSPSDIANASNILLKAKDNYYIASFYNYTTKVLQFQLFYHNGNNVWTKSTLYSTSNVTIYKDTSDASNFPFNINLSNAFAVATYITAQTNDKINYSLRILQWDKNFNLLDAASPLVRNYESPIVEGKSQFQLFSTILTDALITNNPFANRYIGGAGSSNNAQNWKSTAFTTKADDKVNFATGIDIIAMSKVQGANNVNQYFQFNPNIGNWGLLQNLVSTDKNITFSGNYMTVGKDVYYLNTKGTWLKLSQQLNNLNAPNTVQNRASSYIAYQDTTDNNAQTYFVNPSNGSIDAPIKLPITGDGFGQKIVVDSDNVKPGTLLAGSDTFVTYPSNQDFDSCNSLSIYKVVDGKATDSVTITPVSYITITNDVNEEQAYYQSYDYARSAQSIITYDGRSGLAQFPKVTTFFGTKIPDVTKTTSGISISYFSNGVSAQNEIPYDTNWVYNYSALLNGALLQKLQYDKEGKLITKEVNYWQIFKNNVNQKNYLYGAFYRINKVLSQQDGVSQLSTVNYYQDLGLPMTSITSYYDSEGTLKTLTNEKKYAIQISDYQSVMKQKHLLNAIAQESVFVSDKNNAKNYVSSKVVTWKNWSDSNVWKWSPFQNFEWLGNNANQPIFDYTSPQNNEDWLKKQEVVTRGEYDTVDEMMNVEGVHSSYIYSNDAQFQVAEFLTASKIGNEASFYSFESYESSNGWEITSKASIIPNQNDTTIDAKFGQSSLKISNGVGVQNSFTPHNQEQDYVFSSYVKLPDGFDITKGNAKWILSFTQNGNPIGQDIILPFGEQVGKWTYLFKVFNFKQIATNNPITIIVKAQNDNTQSAVLVDCIRFSPLHSLFSAVSINQEIDVVESSLGSNGEIQTKFFDDYQRVVSNTSFAEKTAAMATNYFSRTGNDNAFSITDPNSKLKLLAVDGGDAVRFTQANEWKQYWTPMEDADWQIENGILNYTASNKEGILDYKSDKVNNYGLLVQLTPKEVISNSLGLRIGNMFTIQWNPSTHQWELLDNSNHIISSKKQVITLDSATSESKGQSKLLRKGLYSKTIKKGIKSKEKAIYDSEFNKFYSVNYTSNEVEVTNLADQWLVLVNKNSLLFFADGVLIFNYTTTEVISGKLSLFTNNKISIDYLLTAFNTMVTQTFVNATGNDLQSQLLDNTRMTVMQNIFNPQGNLIASTKPAFIDASSTTPLFNYLTDFAIYDLQNQQMHGLISDYYPEDAGYPFFGYLYETSPLGRVIEKSMPGADYKLGTNTQKFYYSSNNGDFDLPKGEYYQLTIEDQNGNTTTTISNKRNQEVRKVSQKTPTQEIVSAVYYNDLGYPIRALSPNYEEGSENNENWVSYQTYNFLGQLMSTTSANGGTTEMIYDKADRLRFRQDAEAKNQGTYQYYKYDLSGRIIESGYVMGTWDRNALQEIANNQPNYPENVNTWRLKTQYDFDGTPLPNQIGQVVSTENNHSDDGQADVIENFTYDVYGNVIQRTQKVTDFDSEEYKTGFHYNNLGGIIQIDYPVQKDTASYSIYYSYNIIGQIATIGTEKGSSDIAFYTYNPTGKILQEILNPNASSMIRNYGYDSPVWLNNMTDVKHDNSIVFEENIKTAVPNGKAYYNGQPAAISFDYPSNMDAGSTFTNTYNSLNAIENVVETRGQQTNNKTYQFDNNGNFDTITINSKTYQFESESGKGDRLQKVVDSNQNSIFNFQYNLNGAIGTYQATEDDGYAAQNLQFLYDSGTRITSKINDLTLEKQYKFFYSSSSDRVLKQQFSGNILQESTLYVKSLSGNPLVQIKKTENTQNTIYFIYGPVGIVSFVKNDASYYTLKDHLGSIRVIMNTNAEPVAAYEYDVYGNVKIIAQPEAEFFPYLFTSQEYDYDLGIYNYKARFYFSRIGRFGVMDSYNQFFSPYIYAGNNPFVFIDPSGHFSIGNFFSAIGGAIIGAIEILIGLVIDAVAGVLEVITGGLSTPVSVGLASLAGAFIGAGVSAVTYSAVSLVTNEFSWKEYGINTAVGFVAGAITAGFGAAGSIAAEAATGVKAAAEAGQAVSTLAKVANAGIKGAFAVGGAELAATTSSLIDNAAHGNDLSTGLDEALVKGVLSSSLSWAIPGIDYKSGWGNLFARMSASIAKSEAIDISIQLGSNAINGNSMDTGILNTVVGGVVGGSIGGLETNSFAQERTKQELNFMNLPVANNPMPADGIIRL</sequence>
<protein>
    <recommendedName>
        <fullName evidence="4">RHS repeat-associated core domain-containing protein</fullName>
    </recommendedName>
</protein>
<dbReference type="NCBIfam" id="TIGR03696">
    <property type="entry name" value="Rhs_assc_core"/>
    <property type="match status" value="1"/>
</dbReference>
<dbReference type="PANTHER" id="PTHR32305:SF15">
    <property type="entry name" value="PROTEIN RHSA-RELATED"/>
    <property type="match status" value="1"/>
</dbReference>
<keyword evidence="1" id="KW-0472">Membrane</keyword>
<evidence type="ECO:0008006" key="4">
    <source>
        <dbReference type="Google" id="ProtNLM"/>
    </source>
</evidence>
<gene>
    <name evidence="2" type="ORF">GCM10023230_25460</name>
</gene>
<feature type="transmembrane region" description="Helical" evidence="1">
    <location>
        <begin position="2472"/>
        <end position="2499"/>
    </location>
</feature>
<feature type="transmembrane region" description="Helical" evidence="1">
    <location>
        <begin position="2546"/>
        <end position="2571"/>
    </location>
</feature>
<feature type="transmembrane region" description="Helical" evidence="1">
    <location>
        <begin position="2511"/>
        <end position="2534"/>
    </location>
</feature>
<keyword evidence="3" id="KW-1185">Reference proteome</keyword>
<dbReference type="EMBL" id="BAABIP010000020">
    <property type="protein sequence ID" value="GAA4773698.1"/>
    <property type="molecule type" value="Genomic_DNA"/>
</dbReference>
<evidence type="ECO:0000313" key="2">
    <source>
        <dbReference type="EMBL" id="GAA4773698.1"/>
    </source>
</evidence>
<dbReference type="InterPro" id="IPR050708">
    <property type="entry name" value="T6SS_VgrG/RHS"/>
</dbReference>
<accession>A0ABP9A569</accession>
<comment type="caution">
    <text evidence="2">The sequence shown here is derived from an EMBL/GenBank/DDBJ whole genome shotgun (WGS) entry which is preliminary data.</text>
</comment>
<dbReference type="PANTHER" id="PTHR32305">
    <property type="match status" value="1"/>
</dbReference>
<dbReference type="RefSeq" id="WP_264542518.1">
    <property type="nucleotide sequence ID" value="NZ_BAABIP010000020.1"/>
</dbReference>
<name>A0ABP9A569_9FLAO</name>
<dbReference type="InterPro" id="IPR022385">
    <property type="entry name" value="Rhs_assc_core"/>
</dbReference>
<reference evidence="3" key="1">
    <citation type="journal article" date="2019" name="Int. J. Syst. Evol. Microbiol.">
        <title>The Global Catalogue of Microorganisms (GCM) 10K type strain sequencing project: providing services to taxonomists for standard genome sequencing and annotation.</title>
        <authorList>
            <consortium name="The Broad Institute Genomics Platform"/>
            <consortium name="The Broad Institute Genome Sequencing Center for Infectious Disease"/>
            <person name="Wu L."/>
            <person name="Ma J."/>
        </authorList>
    </citation>
    <scope>NUCLEOTIDE SEQUENCE [LARGE SCALE GENOMIC DNA]</scope>
    <source>
        <strain evidence="3">JCM 18198</strain>
    </source>
</reference>
<dbReference type="Gene3D" id="2.180.10.10">
    <property type="entry name" value="RHS repeat-associated core"/>
    <property type="match status" value="1"/>
</dbReference>
<proteinExistence type="predicted"/>